<dbReference type="EMBL" id="JACIBS010000013">
    <property type="protein sequence ID" value="MBB3666219.1"/>
    <property type="molecule type" value="Genomic_DNA"/>
</dbReference>
<proteinExistence type="predicted"/>
<evidence type="ECO:0000313" key="5">
    <source>
        <dbReference type="Proteomes" id="UP000564573"/>
    </source>
</evidence>
<keyword evidence="5" id="KW-1185">Reference proteome</keyword>
<keyword evidence="2" id="KW-0812">Transmembrane</keyword>
<gene>
    <name evidence="4" type="ORF">FB384_005180</name>
</gene>
<protein>
    <recommendedName>
        <fullName evidence="3">SAF domain-containing protein</fullName>
    </recommendedName>
</protein>
<feature type="domain" description="SAF" evidence="3">
    <location>
        <begin position="67"/>
        <end position="124"/>
    </location>
</feature>
<comment type="caution">
    <text evidence="4">The sequence shown here is derived from an EMBL/GenBank/DDBJ whole genome shotgun (WGS) entry which is preliminary data.</text>
</comment>
<dbReference type="Proteomes" id="UP000564573">
    <property type="component" value="Unassembled WGS sequence"/>
</dbReference>
<feature type="transmembrane region" description="Helical" evidence="2">
    <location>
        <begin position="38"/>
        <end position="58"/>
    </location>
</feature>
<dbReference type="InterPro" id="IPR013974">
    <property type="entry name" value="SAF"/>
</dbReference>
<reference evidence="4 5" key="1">
    <citation type="submission" date="2020-08" db="EMBL/GenBank/DDBJ databases">
        <title>Sequencing the genomes of 1000 actinobacteria strains.</title>
        <authorList>
            <person name="Klenk H.-P."/>
        </authorList>
    </citation>
    <scope>NUCLEOTIDE SEQUENCE [LARGE SCALE GENOMIC DNA]</scope>
    <source>
        <strain evidence="4 5">DSM 45267</strain>
    </source>
</reference>
<dbReference type="Pfam" id="PF08666">
    <property type="entry name" value="SAF"/>
    <property type="match status" value="1"/>
</dbReference>
<dbReference type="AlphaFoldDB" id="A0A839XVS5"/>
<dbReference type="CDD" id="cd11614">
    <property type="entry name" value="SAF_CpaB_FlgA_like"/>
    <property type="match status" value="1"/>
</dbReference>
<keyword evidence="2" id="KW-0472">Membrane</keyword>
<keyword evidence="2" id="KW-1133">Transmembrane helix</keyword>
<accession>A0A839XVS5</accession>
<name>A0A839XVS5_9PSEU</name>
<evidence type="ECO:0000313" key="4">
    <source>
        <dbReference type="EMBL" id="MBB3666219.1"/>
    </source>
</evidence>
<dbReference type="RefSeq" id="WP_183787396.1">
    <property type="nucleotide sequence ID" value="NZ_JACIBS010000013.1"/>
</dbReference>
<feature type="region of interest" description="Disordered" evidence="1">
    <location>
        <begin position="1"/>
        <end position="32"/>
    </location>
</feature>
<evidence type="ECO:0000256" key="1">
    <source>
        <dbReference type="SAM" id="MobiDB-lite"/>
    </source>
</evidence>
<evidence type="ECO:0000259" key="3">
    <source>
        <dbReference type="Pfam" id="PF08666"/>
    </source>
</evidence>
<evidence type="ECO:0000256" key="2">
    <source>
        <dbReference type="SAM" id="Phobius"/>
    </source>
</evidence>
<organism evidence="4 5">
    <name type="scientific">Prauserella sediminis</name>
    <dbReference type="NCBI Taxonomy" id="577680"/>
    <lineage>
        <taxon>Bacteria</taxon>
        <taxon>Bacillati</taxon>
        <taxon>Actinomycetota</taxon>
        <taxon>Actinomycetes</taxon>
        <taxon>Pseudonocardiales</taxon>
        <taxon>Pseudonocardiaceae</taxon>
        <taxon>Prauserella</taxon>
        <taxon>Prauserella salsuginis group</taxon>
    </lineage>
</organism>
<sequence>MTSTTTPTHGEHAAQAGAWADPSGTASYRSRSAPGRRIPHLVTGALLVVACVAGALWWSTAAAARTPVVALAHPVTVGQVLTRADLRTVEVSTDADLDLIPADRAHSLVGRPLATNLPAGALLNGEVVGPTALPGEGRSVVAVALAPGRYPPELAAGHPVRVLVTTSEGGPAVTEGPEPGAAWSATVLSLAPAETDQTTVVSLEMSAEQAGQLAQVPAGRIALVLQSGGGDR</sequence>